<gene>
    <name evidence="2" type="ORF">HMPREF3293_01388</name>
</gene>
<keyword evidence="3" id="KW-1185">Reference proteome</keyword>
<comment type="caution">
    <text evidence="2">The sequence shown here is derived from an EMBL/GenBank/DDBJ whole genome shotgun (WGS) entry which is preliminary data.</text>
</comment>
<evidence type="ECO:0000313" key="3">
    <source>
        <dbReference type="Proteomes" id="UP000070366"/>
    </source>
</evidence>
<feature type="region of interest" description="Disordered" evidence="1">
    <location>
        <begin position="47"/>
        <end position="67"/>
    </location>
</feature>
<evidence type="ECO:0000313" key="2">
    <source>
        <dbReference type="EMBL" id="KXK65666.1"/>
    </source>
</evidence>
<feature type="compositionally biased region" description="Basic and acidic residues" evidence="1">
    <location>
        <begin position="47"/>
        <end position="58"/>
    </location>
</feature>
<organism evidence="2 3">
    <name type="scientific">Christensenella minuta</name>
    <dbReference type="NCBI Taxonomy" id="626937"/>
    <lineage>
        <taxon>Bacteria</taxon>
        <taxon>Bacillati</taxon>
        <taxon>Bacillota</taxon>
        <taxon>Clostridia</taxon>
        <taxon>Christensenellales</taxon>
        <taxon>Christensenellaceae</taxon>
        <taxon>Christensenella</taxon>
    </lineage>
</organism>
<proteinExistence type="predicted"/>
<dbReference type="STRING" id="626937.HMPREF3293_01388"/>
<sequence>MPGIIPAFFSSGNLRAPEGNGPIRSLRCSMKKRGKVAGKRQTCYDRETVTERKTDRKSYPPCCDNTH</sequence>
<dbReference type="AlphaFoldDB" id="A0A136Q543"/>
<dbReference type="Proteomes" id="UP000070366">
    <property type="component" value="Unassembled WGS sequence"/>
</dbReference>
<name>A0A136Q543_9FIRM</name>
<dbReference type="EMBL" id="LSZW01000057">
    <property type="protein sequence ID" value="KXK65666.1"/>
    <property type="molecule type" value="Genomic_DNA"/>
</dbReference>
<reference evidence="2 3" key="1">
    <citation type="submission" date="2016-02" db="EMBL/GenBank/DDBJ databases">
        <authorList>
            <person name="Wen L."/>
            <person name="He K."/>
            <person name="Yang H."/>
        </authorList>
    </citation>
    <scope>NUCLEOTIDE SEQUENCE [LARGE SCALE GENOMIC DNA]</scope>
    <source>
        <strain evidence="2 3">DSM 22607</strain>
    </source>
</reference>
<evidence type="ECO:0000256" key="1">
    <source>
        <dbReference type="SAM" id="MobiDB-lite"/>
    </source>
</evidence>
<accession>A0A136Q543</accession>
<protein>
    <submittedName>
        <fullName evidence="2">Uncharacterized protein</fullName>
    </submittedName>
</protein>